<feature type="compositionally biased region" description="Low complexity" evidence="2">
    <location>
        <begin position="379"/>
        <end position="394"/>
    </location>
</feature>
<protein>
    <recommendedName>
        <fullName evidence="5">DUF4349 domain-containing protein</fullName>
    </recommendedName>
</protein>
<dbReference type="InterPro" id="IPR025645">
    <property type="entry name" value="DUF4349"/>
</dbReference>
<feature type="coiled-coil region" evidence="1">
    <location>
        <begin position="253"/>
        <end position="280"/>
    </location>
</feature>
<name>A0A7S2S1G4_9STRA</name>
<gene>
    <name evidence="6" type="ORF">RMAR1173_LOCUS10178</name>
</gene>
<feature type="transmembrane region" description="Helical" evidence="3">
    <location>
        <begin position="321"/>
        <end position="346"/>
    </location>
</feature>
<proteinExistence type="predicted"/>
<evidence type="ECO:0000313" key="6">
    <source>
        <dbReference type="EMBL" id="CAD9686757.1"/>
    </source>
</evidence>
<dbReference type="Pfam" id="PF14257">
    <property type="entry name" value="DUF4349"/>
    <property type="match status" value="1"/>
</dbReference>
<keyword evidence="4" id="KW-0732">Signal</keyword>
<evidence type="ECO:0000256" key="2">
    <source>
        <dbReference type="SAM" id="MobiDB-lite"/>
    </source>
</evidence>
<keyword evidence="3" id="KW-0812">Transmembrane</keyword>
<sequence>MAPRRVALGRMFVVFVVVVVTLLALLSAADMGPMSEEELEEGDQWDRWAAESPVAGVSSQLGAGGRAYHHKVAARSGEMMMMEDAAPAAMRASSPAAMHSAPLSGSLGSDVLKNSVKPVNVAVDSPMLVRRGDMQLETTNDVSQVADQISDITTATNGGYVESRTSWNGSRNRHGSVSGQNVQMRLRVPVDSFFPVIKHIKVLVGDGGVRSSSDTVEDVTEQYIDVAARAASLKATHEQLLALMKKANSVHDVLGVQRELNSVNQQLESQERRMKHLESTSSFSTISINIVQETPPSSTGQRPRWKLFVPLLRVLQRVGRFYWKVIEVLLVTVLGLLPVVCLAWILPLCFPVTFQRGHLSRFCDMVFSMGGSGSGSGSNSGAPPSQRPPRSSSS</sequence>
<evidence type="ECO:0000256" key="3">
    <source>
        <dbReference type="SAM" id="Phobius"/>
    </source>
</evidence>
<keyword evidence="1" id="KW-0175">Coiled coil</keyword>
<evidence type="ECO:0000256" key="4">
    <source>
        <dbReference type="SAM" id="SignalP"/>
    </source>
</evidence>
<feature type="region of interest" description="Disordered" evidence="2">
    <location>
        <begin position="372"/>
        <end position="394"/>
    </location>
</feature>
<organism evidence="6">
    <name type="scientific">Rhizochromulina marina</name>
    <dbReference type="NCBI Taxonomy" id="1034831"/>
    <lineage>
        <taxon>Eukaryota</taxon>
        <taxon>Sar</taxon>
        <taxon>Stramenopiles</taxon>
        <taxon>Ochrophyta</taxon>
        <taxon>Dictyochophyceae</taxon>
        <taxon>Rhizochromulinales</taxon>
        <taxon>Rhizochromulina</taxon>
    </lineage>
</organism>
<keyword evidence="3" id="KW-0472">Membrane</keyword>
<evidence type="ECO:0000256" key="1">
    <source>
        <dbReference type="SAM" id="Coils"/>
    </source>
</evidence>
<dbReference type="AlphaFoldDB" id="A0A7S2S1G4"/>
<dbReference type="EMBL" id="HBHJ01015357">
    <property type="protein sequence ID" value="CAD9686757.1"/>
    <property type="molecule type" value="Transcribed_RNA"/>
</dbReference>
<keyword evidence="3" id="KW-1133">Transmembrane helix</keyword>
<feature type="signal peptide" evidence="4">
    <location>
        <begin position="1"/>
        <end position="28"/>
    </location>
</feature>
<feature type="chain" id="PRO_5031563371" description="DUF4349 domain-containing protein" evidence="4">
    <location>
        <begin position="29"/>
        <end position="394"/>
    </location>
</feature>
<reference evidence="6" key="1">
    <citation type="submission" date="2021-01" db="EMBL/GenBank/DDBJ databases">
        <authorList>
            <person name="Corre E."/>
            <person name="Pelletier E."/>
            <person name="Niang G."/>
            <person name="Scheremetjew M."/>
            <person name="Finn R."/>
            <person name="Kale V."/>
            <person name="Holt S."/>
            <person name="Cochrane G."/>
            <person name="Meng A."/>
            <person name="Brown T."/>
            <person name="Cohen L."/>
        </authorList>
    </citation>
    <scope>NUCLEOTIDE SEQUENCE</scope>
    <source>
        <strain evidence="6">CCMP1243</strain>
    </source>
</reference>
<evidence type="ECO:0000259" key="5">
    <source>
        <dbReference type="Pfam" id="PF14257"/>
    </source>
</evidence>
<feature type="domain" description="DUF4349" evidence="5">
    <location>
        <begin position="127"/>
        <end position="345"/>
    </location>
</feature>
<accession>A0A7S2S1G4</accession>